<gene>
    <name evidence="2" type="ORF">SDC9_193515</name>
</gene>
<feature type="transmembrane region" description="Helical" evidence="1">
    <location>
        <begin position="12"/>
        <end position="37"/>
    </location>
</feature>
<keyword evidence="1" id="KW-0812">Transmembrane</keyword>
<organism evidence="2">
    <name type="scientific">bioreactor metagenome</name>
    <dbReference type="NCBI Taxonomy" id="1076179"/>
    <lineage>
        <taxon>unclassified sequences</taxon>
        <taxon>metagenomes</taxon>
        <taxon>ecological metagenomes</taxon>
    </lineage>
</organism>
<dbReference type="PANTHER" id="PTHR37304">
    <property type="entry name" value="MEMBRANE PROTEIN-RELATED"/>
    <property type="match status" value="1"/>
</dbReference>
<evidence type="ECO:0008006" key="3">
    <source>
        <dbReference type="Google" id="ProtNLM"/>
    </source>
</evidence>
<dbReference type="EMBL" id="VSSQ01106189">
    <property type="protein sequence ID" value="MPN45936.1"/>
    <property type="molecule type" value="Genomic_DNA"/>
</dbReference>
<keyword evidence="1" id="KW-1133">Transmembrane helix</keyword>
<name>A0A645I4Y1_9ZZZZ</name>
<feature type="transmembrane region" description="Helical" evidence="1">
    <location>
        <begin position="43"/>
        <end position="64"/>
    </location>
</feature>
<keyword evidence="1" id="KW-0472">Membrane</keyword>
<dbReference type="PANTHER" id="PTHR37304:SF1">
    <property type="entry name" value="MEMBRANE PROTEIN"/>
    <property type="match status" value="1"/>
</dbReference>
<evidence type="ECO:0000256" key="1">
    <source>
        <dbReference type="SAM" id="Phobius"/>
    </source>
</evidence>
<sequence length="72" mass="8045">MYKFNLFDKIAFILVIIGALNWGLLGLLNFNLVSAIFGEPANLLSRILYIIVGAAGVYLILLLVKIKKYSRT</sequence>
<proteinExistence type="predicted"/>
<accession>A0A645I4Y1</accession>
<comment type="caution">
    <text evidence="2">The sequence shown here is derived from an EMBL/GenBank/DDBJ whole genome shotgun (WGS) entry which is preliminary data.</text>
</comment>
<evidence type="ECO:0000313" key="2">
    <source>
        <dbReference type="EMBL" id="MPN45936.1"/>
    </source>
</evidence>
<reference evidence="2" key="1">
    <citation type="submission" date="2019-08" db="EMBL/GenBank/DDBJ databases">
        <authorList>
            <person name="Kucharzyk K."/>
            <person name="Murdoch R.W."/>
            <person name="Higgins S."/>
            <person name="Loffler F."/>
        </authorList>
    </citation>
    <scope>NUCLEOTIDE SEQUENCE</scope>
</reference>
<dbReference type="InterPro" id="IPR007211">
    <property type="entry name" value="DUF378"/>
</dbReference>
<protein>
    <recommendedName>
        <fullName evidence="3">DUF378 domain-containing protein</fullName>
    </recommendedName>
</protein>
<dbReference type="Pfam" id="PF04070">
    <property type="entry name" value="DUF378"/>
    <property type="match status" value="1"/>
</dbReference>
<dbReference type="AlphaFoldDB" id="A0A645I4Y1"/>